<gene>
    <name evidence="3" type="ORF">RFI_32091</name>
</gene>
<reference evidence="3 4" key="1">
    <citation type="journal article" date="2013" name="Curr. Biol.">
        <title>The Genome of the Foraminiferan Reticulomyxa filosa.</title>
        <authorList>
            <person name="Glockner G."/>
            <person name="Hulsmann N."/>
            <person name="Schleicher M."/>
            <person name="Noegel A.A."/>
            <person name="Eichinger L."/>
            <person name="Gallinger C."/>
            <person name="Pawlowski J."/>
            <person name="Sierra R."/>
            <person name="Euteneuer U."/>
            <person name="Pillet L."/>
            <person name="Moustafa A."/>
            <person name="Platzer M."/>
            <person name="Groth M."/>
            <person name="Szafranski K."/>
            <person name="Schliwa M."/>
        </authorList>
    </citation>
    <scope>NUCLEOTIDE SEQUENCE [LARGE SCALE GENOMIC DNA]</scope>
</reference>
<dbReference type="EMBL" id="ASPP01028289">
    <property type="protein sequence ID" value="ETO05304.1"/>
    <property type="molecule type" value="Genomic_DNA"/>
</dbReference>
<keyword evidence="2" id="KW-0812">Transmembrane</keyword>
<comment type="caution">
    <text evidence="3">The sequence shown here is derived from an EMBL/GenBank/DDBJ whole genome shotgun (WGS) entry which is preliminary data.</text>
</comment>
<accession>X6LUJ8</accession>
<feature type="region of interest" description="Disordered" evidence="1">
    <location>
        <begin position="1"/>
        <end position="39"/>
    </location>
</feature>
<evidence type="ECO:0000256" key="2">
    <source>
        <dbReference type="SAM" id="Phobius"/>
    </source>
</evidence>
<evidence type="ECO:0000313" key="3">
    <source>
        <dbReference type="EMBL" id="ETO05304.1"/>
    </source>
</evidence>
<name>X6LUJ8_RETFI</name>
<evidence type="ECO:0000313" key="4">
    <source>
        <dbReference type="Proteomes" id="UP000023152"/>
    </source>
</evidence>
<evidence type="ECO:0000256" key="1">
    <source>
        <dbReference type="SAM" id="MobiDB-lite"/>
    </source>
</evidence>
<dbReference type="AlphaFoldDB" id="X6LUJ8"/>
<feature type="compositionally biased region" description="Basic and acidic residues" evidence="1">
    <location>
        <begin position="1"/>
        <end position="23"/>
    </location>
</feature>
<feature type="compositionally biased region" description="Polar residues" evidence="1">
    <location>
        <begin position="24"/>
        <end position="33"/>
    </location>
</feature>
<keyword evidence="2" id="KW-1133">Transmembrane helix</keyword>
<dbReference type="Proteomes" id="UP000023152">
    <property type="component" value="Unassembled WGS sequence"/>
</dbReference>
<proteinExistence type="predicted"/>
<sequence length="124" mass="13856">MSSTVQDDKVLAAIADTEHKENNENSTDNNDAANKNKTEKEIKIIGDEEMEERVEKIRGMKNMRKTLIPQVEQIISFMAIPFLGAFALKKLGFAIPVLPTVAGVSFCWRCHQGTDLSKVSFLKT</sequence>
<feature type="transmembrane region" description="Helical" evidence="2">
    <location>
        <begin position="67"/>
        <end position="87"/>
    </location>
</feature>
<organism evidence="3 4">
    <name type="scientific">Reticulomyxa filosa</name>
    <dbReference type="NCBI Taxonomy" id="46433"/>
    <lineage>
        <taxon>Eukaryota</taxon>
        <taxon>Sar</taxon>
        <taxon>Rhizaria</taxon>
        <taxon>Retaria</taxon>
        <taxon>Foraminifera</taxon>
        <taxon>Monothalamids</taxon>
        <taxon>Reticulomyxidae</taxon>
        <taxon>Reticulomyxa</taxon>
    </lineage>
</organism>
<protein>
    <submittedName>
        <fullName evidence="3">Uncharacterized protein</fullName>
    </submittedName>
</protein>
<keyword evidence="2" id="KW-0472">Membrane</keyword>
<keyword evidence="4" id="KW-1185">Reference proteome</keyword>